<evidence type="ECO:0000313" key="4">
    <source>
        <dbReference type="Proteomes" id="UP000729913"/>
    </source>
</evidence>
<reference evidence="3" key="1">
    <citation type="submission" date="2020-03" db="EMBL/GenBank/DDBJ databases">
        <authorList>
            <person name="Chebbi M.A."/>
            <person name="Drezen J.M."/>
        </authorList>
    </citation>
    <scope>NUCLEOTIDE SEQUENCE</scope>
    <source>
        <tissue evidence="3">Whole body</tissue>
    </source>
</reference>
<feature type="repeat" description="HEAT" evidence="2">
    <location>
        <begin position="8"/>
        <end position="45"/>
    </location>
</feature>
<dbReference type="PROSITE" id="PS50077">
    <property type="entry name" value="HEAT_REPEAT"/>
    <property type="match status" value="2"/>
</dbReference>
<gene>
    <name evidence="3" type="ORF">G9C98_005340</name>
</gene>
<keyword evidence="1" id="KW-0677">Repeat</keyword>
<dbReference type="OrthoDB" id="340346at2759"/>
<evidence type="ECO:0000256" key="2">
    <source>
        <dbReference type="PROSITE-ProRule" id="PRU00103"/>
    </source>
</evidence>
<accession>A0A8J5UZ34</accession>
<comment type="caution">
    <text evidence="3">The sequence shown here is derived from an EMBL/GenBank/DDBJ whole genome shotgun (WGS) entry which is preliminary data.</text>
</comment>
<evidence type="ECO:0000313" key="3">
    <source>
        <dbReference type="EMBL" id="KAG8042705.1"/>
    </source>
</evidence>
<sequence>MYTIRKQVLPTVHSLCQDVNSNVRACICLQLRFVAEGLGPESVKSALLPSIVELASDEESIVRHASVQTIVYLLPHLNSDIIKSTISPLIKKSCDNALKSDVTVMCTIAEEFGKLAIGLEKSLSTSEKTWLIKFFKQLSQVGILPNKDHKNYQVLFSIVIIILVINNKNLQQLTSVAVIQQL</sequence>
<proteinExistence type="predicted"/>
<dbReference type="GO" id="GO:0008287">
    <property type="term" value="C:protein serine/threonine phosphatase complex"/>
    <property type="evidence" value="ECO:0007669"/>
    <property type="project" value="TreeGrafter"/>
</dbReference>
<dbReference type="GO" id="GO:0005829">
    <property type="term" value="C:cytosol"/>
    <property type="evidence" value="ECO:0007669"/>
    <property type="project" value="TreeGrafter"/>
</dbReference>
<dbReference type="GO" id="GO:0019888">
    <property type="term" value="F:protein phosphatase regulator activity"/>
    <property type="evidence" value="ECO:0007669"/>
    <property type="project" value="TreeGrafter"/>
</dbReference>
<dbReference type="EMBL" id="JAAOIC020000002">
    <property type="protein sequence ID" value="KAG8042705.1"/>
    <property type="molecule type" value="Genomic_DNA"/>
</dbReference>
<organism evidence="3 4">
    <name type="scientific">Cotesia typhae</name>
    <dbReference type="NCBI Taxonomy" id="2053667"/>
    <lineage>
        <taxon>Eukaryota</taxon>
        <taxon>Metazoa</taxon>
        <taxon>Ecdysozoa</taxon>
        <taxon>Arthropoda</taxon>
        <taxon>Hexapoda</taxon>
        <taxon>Insecta</taxon>
        <taxon>Pterygota</taxon>
        <taxon>Neoptera</taxon>
        <taxon>Endopterygota</taxon>
        <taxon>Hymenoptera</taxon>
        <taxon>Apocrita</taxon>
        <taxon>Ichneumonoidea</taxon>
        <taxon>Braconidae</taxon>
        <taxon>Microgastrinae</taxon>
        <taxon>Cotesia</taxon>
    </lineage>
</organism>
<feature type="repeat" description="HEAT" evidence="2">
    <location>
        <begin position="47"/>
        <end position="85"/>
    </location>
</feature>
<dbReference type="InterPro" id="IPR000357">
    <property type="entry name" value="HEAT"/>
</dbReference>
<protein>
    <submittedName>
        <fullName evidence="3">Uncharacterized protein</fullName>
    </submittedName>
</protein>
<dbReference type="InterPro" id="IPR039918">
    <property type="entry name" value="PPP4R4"/>
</dbReference>
<dbReference type="PANTHER" id="PTHR21467">
    <property type="entry name" value="PROTEIN PHOSPHATASE 4 REGULATORY SUBUNIT 4 PPP4R4"/>
    <property type="match status" value="1"/>
</dbReference>
<name>A0A8J5UZ34_9HYME</name>
<reference evidence="3" key="2">
    <citation type="submission" date="2021-04" db="EMBL/GenBank/DDBJ databases">
        <title>Genome-wide patterns of bracovirus chromosomal integration into multiple host tissues during parasitism.</title>
        <authorList>
            <person name="Chebbi M.A.C."/>
        </authorList>
    </citation>
    <scope>NUCLEOTIDE SEQUENCE</scope>
    <source>
        <tissue evidence="3">Whole body</tissue>
    </source>
</reference>
<dbReference type="PANTHER" id="PTHR21467:SF0">
    <property type="entry name" value="SERINE_THREONINE-PROTEIN PHOSPHATASE 4 REGULATORY SUBUNIT 4"/>
    <property type="match status" value="1"/>
</dbReference>
<keyword evidence="4" id="KW-1185">Reference proteome</keyword>
<dbReference type="AlphaFoldDB" id="A0A8J5UZ34"/>
<dbReference type="Pfam" id="PF02985">
    <property type="entry name" value="HEAT"/>
    <property type="match status" value="1"/>
</dbReference>
<evidence type="ECO:0000256" key="1">
    <source>
        <dbReference type="ARBA" id="ARBA00022737"/>
    </source>
</evidence>
<dbReference type="Proteomes" id="UP000729913">
    <property type="component" value="Unassembled WGS sequence"/>
</dbReference>
<dbReference type="InterPro" id="IPR021133">
    <property type="entry name" value="HEAT_type_2"/>
</dbReference>